<gene>
    <name evidence="1" type="ORF">HKT17_07635</name>
</gene>
<dbReference type="EMBL" id="CP053084">
    <property type="protein sequence ID" value="QJR29594.1"/>
    <property type="molecule type" value="Genomic_DNA"/>
</dbReference>
<keyword evidence="2" id="KW-1185">Reference proteome</keyword>
<reference evidence="1 2" key="1">
    <citation type="submission" date="2020-05" db="EMBL/GenBank/DDBJ databases">
        <title>Compete genome of Limnobacter sp. SAORIC-580.</title>
        <authorList>
            <person name="Song J."/>
            <person name="Cho J.-C."/>
        </authorList>
    </citation>
    <scope>NUCLEOTIDE SEQUENCE [LARGE SCALE GENOMIC DNA]</scope>
    <source>
        <strain evidence="1 2">SAORIC-580</strain>
    </source>
</reference>
<sequence length="47" mass="4645">MINGQPNDETLSKYPANNGAMAAAKVRGTAVTLAAAARSGGVTIAIT</sequence>
<name>A0ABX6N5D0_9BURK</name>
<evidence type="ECO:0000313" key="2">
    <source>
        <dbReference type="Proteomes" id="UP000501130"/>
    </source>
</evidence>
<evidence type="ECO:0000313" key="1">
    <source>
        <dbReference type="EMBL" id="QJR29594.1"/>
    </source>
</evidence>
<dbReference type="Proteomes" id="UP000501130">
    <property type="component" value="Chromosome"/>
</dbReference>
<proteinExistence type="predicted"/>
<dbReference type="RefSeq" id="WP_171099056.1">
    <property type="nucleotide sequence ID" value="NZ_CP053084.1"/>
</dbReference>
<organism evidence="1 2">
    <name type="scientific">Limnobacter profundi</name>
    <dbReference type="NCBI Taxonomy" id="2732163"/>
    <lineage>
        <taxon>Bacteria</taxon>
        <taxon>Pseudomonadati</taxon>
        <taxon>Pseudomonadota</taxon>
        <taxon>Betaproteobacteria</taxon>
        <taxon>Burkholderiales</taxon>
        <taxon>Burkholderiaceae</taxon>
        <taxon>Limnobacter</taxon>
    </lineage>
</organism>
<accession>A0ABX6N5D0</accession>
<protein>
    <submittedName>
        <fullName evidence="1">Uncharacterized protein</fullName>
    </submittedName>
</protein>